<accession>A0ABS0WII3</accession>
<comment type="caution">
    <text evidence="1">The sequence shown here is derived from an EMBL/GenBank/DDBJ whole genome shotgun (WGS) entry which is preliminary data.</text>
</comment>
<dbReference type="Pfam" id="PF08856">
    <property type="entry name" value="DUF1826"/>
    <property type="match status" value="1"/>
</dbReference>
<evidence type="ECO:0000313" key="1">
    <source>
        <dbReference type="EMBL" id="MBJ2138238.1"/>
    </source>
</evidence>
<gene>
    <name evidence="1" type="ORF">JEU11_17380</name>
</gene>
<dbReference type="RefSeq" id="WP_198825625.1">
    <property type="nucleotide sequence ID" value="NZ_JAEILT010000030.1"/>
</dbReference>
<organism evidence="1 2">
    <name type="scientific">Paraglaciecola chathamensis</name>
    <dbReference type="NCBI Taxonomy" id="368405"/>
    <lineage>
        <taxon>Bacteria</taxon>
        <taxon>Pseudomonadati</taxon>
        <taxon>Pseudomonadota</taxon>
        <taxon>Gammaproteobacteria</taxon>
        <taxon>Alteromonadales</taxon>
        <taxon>Alteromonadaceae</taxon>
        <taxon>Paraglaciecola</taxon>
    </lineage>
</organism>
<reference evidence="1 2" key="1">
    <citation type="submission" date="2020-12" db="EMBL/GenBank/DDBJ databases">
        <title>Draft genome sequences of nine environmental bacterial isolates colonizing plastic.</title>
        <authorList>
            <person name="Borre I."/>
            <person name="Sonnenschein E.C."/>
        </authorList>
    </citation>
    <scope>NUCLEOTIDE SEQUENCE [LARGE SCALE GENOMIC DNA]</scope>
    <source>
        <strain evidence="1 2">IB30</strain>
    </source>
</reference>
<dbReference type="EMBL" id="JAEILT010000030">
    <property type="protein sequence ID" value="MBJ2138238.1"/>
    <property type="molecule type" value="Genomic_DNA"/>
</dbReference>
<dbReference type="Proteomes" id="UP000649232">
    <property type="component" value="Unassembled WGS sequence"/>
</dbReference>
<sequence>MSIATPLHNQAHGIEHHANDAFGNMTYSQGSDFSVLPDIYQDNHNLVIWQRTLSDELIAHVTQCIAENPRLNLEKGIAANAIADDVNAALTPLGFNEELIENIASLVDMFCCLFDLKRAGLRLKVLEQAMCPRFHVDWVPCRLVTTFSGTGTQWIPHHKVDRTKLGTGNNGFPDDKSGLYCDASAIQELSSGDVALLKGEGWEDNEGAGLVHRSPPNNANEKRLLLTLDFIS</sequence>
<protein>
    <submittedName>
        <fullName evidence="1">DUF1826 domain-containing protein</fullName>
    </submittedName>
</protein>
<dbReference type="InterPro" id="IPR014955">
    <property type="entry name" value="DUF1826"/>
</dbReference>
<name>A0ABS0WII3_9ALTE</name>
<proteinExistence type="predicted"/>
<evidence type="ECO:0000313" key="2">
    <source>
        <dbReference type="Proteomes" id="UP000649232"/>
    </source>
</evidence>